<dbReference type="GO" id="GO:0071218">
    <property type="term" value="P:cellular response to misfolded protein"/>
    <property type="evidence" value="ECO:0007669"/>
    <property type="project" value="TreeGrafter"/>
</dbReference>
<dbReference type="PROSITE" id="PS50076">
    <property type="entry name" value="DNAJ_2"/>
    <property type="match status" value="1"/>
</dbReference>
<feature type="compositionally biased region" description="Basic and acidic residues" evidence="1">
    <location>
        <begin position="112"/>
        <end position="162"/>
    </location>
</feature>
<proteinExistence type="predicted"/>
<dbReference type="InterPro" id="IPR001623">
    <property type="entry name" value="DnaJ_domain"/>
</dbReference>
<dbReference type="Gene3D" id="1.10.287.110">
    <property type="entry name" value="DnaJ domain"/>
    <property type="match status" value="1"/>
</dbReference>
<dbReference type="Proteomes" id="UP001178507">
    <property type="component" value="Unassembled WGS sequence"/>
</dbReference>
<evidence type="ECO:0000313" key="3">
    <source>
        <dbReference type="EMBL" id="CAJ1372608.1"/>
    </source>
</evidence>
<dbReference type="PROSITE" id="PS00636">
    <property type="entry name" value="DNAJ_1"/>
    <property type="match status" value="1"/>
</dbReference>
<dbReference type="InterPro" id="IPR018253">
    <property type="entry name" value="DnaJ_domain_CS"/>
</dbReference>
<organism evidence="3 4">
    <name type="scientific">Effrenium voratum</name>
    <dbReference type="NCBI Taxonomy" id="2562239"/>
    <lineage>
        <taxon>Eukaryota</taxon>
        <taxon>Sar</taxon>
        <taxon>Alveolata</taxon>
        <taxon>Dinophyceae</taxon>
        <taxon>Suessiales</taxon>
        <taxon>Symbiodiniaceae</taxon>
        <taxon>Effrenium</taxon>
    </lineage>
</organism>
<sequence>MAAAFEGILDHYAVLGLDRRCTCAEIRKAFRATALKYHPDKAGSSPEARRCFQAAADAYEVLGNEQRRQAYDAQLAAMRPDASCRQAESQGYPFPQPSGSQRPSQRHGQGRPPDRPDTWDRSARPRSSRPDRPRPDRPDRFDRPDRPGPDRYTQDRPGERDRAAQNFCAQPDTRPTAAELHHGFSQPFRATVSDLQTLATFSHDGAVWLPKVKDVKWCRPNGDAGKVQLTYTADYSSSRSRGRVPLLQLLQTSSCDALQTSFQEHLDRVAGCCAYRHFRMQLLEFPGHDLQFRVKLWLEGETKDLLKSFDTAWELAPRKMKDCPLM</sequence>
<dbReference type="PRINTS" id="PR00625">
    <property type="entry name" value="JDOMAIN"/>
</dbReference>
<feature type="domain" description="J" evidence="2">
    <location>
        <begin position="10"/>
        <end position="75"/>
    </location>
</feature>
<dbReference type="InterPro" id="IPR051100">
    <property type="entry name" value="DnaJ_subfamily_B/C"/>
</dbReference>
<evidence type="ECO:0000313" key="4">
    <source>
        <dbReference type="Proteomes" id="UP001178507"/>
    </source>
</evidence>
<dbReference type="InterPro" id="IPR036869">
    <property type="entry name" value="J_dom_sf"/>
</dbReference>
<comment type="caution">
    <text evidence="3">The sequence shown here is derived from an EMBL/GenBank/DDBJ whole genome shotgun (WGS) entry which is preliminary data.</text>
</comment>
<dbReference type="PANTHER" id="PTHR43908:SF3">
    <property type="entry name" value="AT29763P-RELATED"/>
    <property type="match status" value="1"/>
</dbReference>
<dbReference type="GO" id="GO:0005789">
    <property type="term" value="C:endoplasmic reticulum membrane"/>
    <property type="evidence" value="ECO:0007669"/>
    <property type="project" value="TreeGrafter"/>
</dbReference>
<dbReference type="CDD" id="cd06257">
    <property type="entry name" value="DnaJ"/>
    <property type="match status" value="1"/>
</dbReference>
<evidence type="ECO:0000259" key="2">
    <source>
        <dbReference type="PROSITE" id="PS50076"/>
    </source>
</evidence>
<dbReference type="GO" id="GO:0030544">
    <property type="term" value="F:Hsp70 protein binding"/>
    <property type="evidence" value="ECO:0007669"/>
    <property type="project" value="TreeGrafter"/>
</dbReference>
<keyword evidence="4" id="KW-1185">Reference proteome</keyword>
<dbReference type="EMBL" id="CAUJNA010000145">
    <property type="protein sequence ID" value="CAJ1372608.1"/>
    <property type="molecule type" value="Genomic_DNA"/>
</dbReference>
<dbReference type="SUPFAM" id="SSF46565">
    <property type="entry name" value="Chaperone J-domain"/>
    <property type="match status" value="1"/>
</dbReference>
<feature type="region of interest" description="Disordered" evidence="1">
    <location>
        <begin position="81"/>
        <end position="162"/>
    </location>
</feature>
<accession>A0AA36HNX3</accession>
<reference evidence="3" key="1">
    <citation type="submission" date="2023-08" db="EMBL/GenBank/DDBJ databases">
        <authorList>
            <person name="Chen Y."/>
            <person name="Shah S."/>
            <person name="Dougan E. K."/>
            <person name="Thang M."/>
            <person name="Chan C."/>
        </authorList>
    </citation>
    <scope>NUCLEOTIDE SEQUENCE</scope>
</reference>
<dbReference type="SMART" id="SM00271">
    <property type="entry name" value="DnaJ"/>
    <property type="match status" value="1"/>
</dbReference>
<protein>
    <recommendedName>
        <fullName evidence="2">J domain-containing protein</fullName>
    </recommendedName>
</protein>
<dbReference type="AlphaFoldDB" id="A0AA36HNX3"/>
<name>A0AA36HNX3_9DINO</name>
<dbReference type="PANTHER" id="PTHR43908">
    <property type="entry name" value="AT29763P-RELATED"/>
    <property type="match status" value="1"/>
</dbReference>
<gene>
    <name evidence="3" type="ORF">EVOR1521_LOCUS2647</name>
</gene>
<dbReference type="Pfam" id="PF00226">
    <property type="entry name" value="DnaJ"/>
    <property type="match status" value="1"/>
</dbReference>
<evidence type="ECO:0000256" key="1">
    <source>
        <dbReference type="SAM" id="MobiDB-lite"/>
    </source>
</evidence>